<evidence type="ECO:0000256" key="6">
    <source>
        <dbReference type="RuleBase" id="RU363041"/>
    </source>
</evidence>
<dbReference type="PANTHER" id="PTHR43483">
    <property type="entry name" value="MEMBRANE TRANSPORTER PROTEIN HI_0806-RELATED"/>
    <property type="match status" value="1"/>
</dbReference>
<dbReference type="PANTHER" id="PTHR43483:SF3">
    <property type="entry name" value="MEMBRANE TRANSPORTER PROTEIN HI_0806-RELATED"/>
    <property type="match status" value="1"/>
</dbReference>
<evidence type="ECO:0000256" key="4">
    <source>
        <dbReference type="ARBA" id="ARBA00022989"/>
    </source>
</evidence>
<feature type="transmembrane region" description="Helical" evidence="6">
    <location>
        <begin position="218"/>
        <end position="239"/>
    </location>
</feature>
<evidence type="ECO:0000256" key="1">
    <source>
        <dbReference type="ARBA" id="ARBA00004141"/>
    </source>
</evidence>
<dbReference type="GO" id="GO:0005886">
    <property type="term" value="C:plasma membrane"/>
    <property type="evidence" value="ECO:0007669"/>
    <property type="project" value="UniProtKB-SubCell"/>
</dbReference>
<feature type="transmembrane region" description="Helical" evidence="6">
    <location>
        <begin position="29"/>
        <end position="45"/>
    </location>
</feature>
<name>K6ZMG4_9ALTE</name>
<keyword evidence="5 6" id="KW-0472">Membrane</keyword>
<sequence>MEVELLWFVITLCLAGAIAGITSGLFGNGGGFVVVPALLVVFPFFTDSSGELIKVAIGTSLASIVVSSARSVQAHKKKGAVDFLVLKDWSIWLVVGVVVGLYIASQTSSESLILVFAIGVLLYSIYFLFPALFAGTSNTLTMPKGIFKAGLASFLGGFSALLGIGGGTITVMTMVICNRSVHQAIATAAGVGFIIGIPGSIGFLLMGQNVQDLPYGTVGFINIPALIAISAGSVMTAPLGAKWAHSLDEVSLKKIFGLYLIAVSISMFYKAF</sequence>
<feature type="transmembrane region" description="Helical" evidence="6">
    <location>
        <begin position="251"/>
        <end position="269"/>
    </location>
</feature>
<dbReference type="EMBL" id="BAEQ01000052">
    <property type="protein sequence ID" value="GAC30068.1"/>
    <property type="molecule type" value="Genomic_DNA"/>
</dbReference>
<dbReference type="RefSeq" id="WP_006013796.1">
    <property type="nucleotide sequence ID" value="NZ_BAEQ01000052.1"/>
</dbReference>
<evidence type="ECO:0000256" key="2">
    <source>
        <dbReference type="ARBA" id="ARBA00009142"/>
    </source>
</evidence>
<evidence type="ECO:0000256" key="3">
    <source>
        <dbReference type="ARBA" id="ARBA00022692"/>
    </source>
</evidence>
<gene>
    <name evidence="7" type="ORF">GPAL_3217</name>
</gene>
<protein>
    <recommendedName>
        <fullName evidence="6">Probable membrane transporter protein</fullName>
    </recommendedName>
</protein>
<keyword evidence="8" id="KW-1185">Reference proteome</keyword>
<feature type="transmembrane region" description="Helical" evidence="6">
    <location>
        <begin position="184"/>
        <end position="206"/>
    </location>
</feature>
<evidence type="ECO:0000256" key="5">
    <source>
        <dbReference type="ARBA" id="ARBA00023136"/>
    </source>
</evidence>
<dbReference type="Pfam" id="PF01925">
    <property type="entry name" value="TauE"/>
    <property type="match status" value="1"/>
</dbReference>
<accession>K6ZMG4</accession>
<organism evidence="7 8">
    <name type="scientific">Brumicola pallidula DSM 14239 = ACAM 615</name>
    <dbReference type="NCBI Taxonomy" id="1121922"/>
    <lineage>
        <taxon>Bacteria</taxon>
        <taxon>Pseudomonadati</taxon>
        <taxon>Pseudomonadota</taxon>
        <taxon>Gammaproteobacteria</taxon>
        <taxon>Alteromonadales</taxon>
        <taxon>Alteromonadaceae</taxon>
        <taxon>Brumicola</taxon>
    </lineage>
</organism>
<feature type="transmembrane region" description="Helical" evidence="6">
    <location>
        <begin position="154"/>
        <end position="177"/>
    </location>
</feature>
<evidence type="ECO:0000313" key="7">
    <source>
        <dbReference type="EMBL" id="GAC30068.1"/>
    </source>
</evidence>
<proteinExistence type="inferred from homology"/>
<dbReference type="STRING" id="1121922.GCA_000428905_00165"/>
<keyword evidence="6" id="KW-1003">Cell membrane</keyword>
<feature type="transmembrane region" description="Helical" evidence="6">
    <location>
        <begin position="112"/>
        <end position="134"/>
    </location>
</feature>
<reference evidence="8" key="1">
    <citation type="journal article" date="2014" name="Environ. Microbiol.">
        <title>Comparative genomics of the marine bacterial genus Glaciecola reveals the high degree of genomic diversity and genomic characteristic for cold adaptation.</title>
        <authorList>
            <person name="Qin Q.L."/>
            <person name="Xie B.B."/>
            <person name="Yu Y."/>
            <person name="Shu Y.L."/>
            <person name="Rong J.C."/>
            <person name="Zhang Y.J."/>
            <person name="Zhao D.L."/>
            <person name="Chen X.L."/>
            <person name="Zhang X.Y."/>
            <person name="Chen B."/>
            <person name="Zhou B.C."/>
            <person name="Zhang Y.Z."/>
        </authorList>
    </citation>
    <scope>NUCLEOTIDE SEQUENCE [LARGE SCALE GENOMIC DNA]</scope>
    <source>
        <strain evidence="8">ACAM 615</strain>
    </source>
</reference>
<keyword evidence="4 6" id="KW-1133">Transmembrane helix</keyword>
<comment type="subcellular location">
    <subcellularLocation>
        <location evidence="6">Cell membrane</location>
        <topology evidence="6">Multi-pass membrane protein</topology>
    </subcellularLocation>
    <subcellularLocation>
        <location evidence="1">Membrane</location>
        <topology evidence="1">Multi-pass membrane protein</topology>
    </subcellularLocation>
</comment>
<dbReference type="InterPro" id="IPR002781">
    <property type="entry name" value="TM_pro_TauE-like"/>
</dbReference>
<evidence type="ECO:0000313" key="8">
    <source>
        <dbReference type="Proteomes" id="UP000006251"/>
    </source>
</evidence>
<comment type="similarity">
    <text evidence="2 6">Belongs to the 4-toluene sulfonate uptake permease (TSUP) (TC 2.A.102) family.</text>
</comment>
<dbReference type="AlphaFoldDB" id="K6ZMG4"/>
<feature type="transmembrane region" description="Helical" evidence="6">
    <location>
        <begin position="89"/>
        <end position="105"/>
    </location>
</feature>
<dbReference type="OrthoDB" id="457670at2"/>
<dbReference type="Proteomes" id="UP000006251">
    <property type="component" value="Unassembled WGS sequence"/>
</dbReference>
<keyword evidence="3 6" id="KW-0812">Transmembrane</keyword>
<comment type="caution">
    <text evidence="7">The sequence shown here is derived from an EMBL/GenBank/DDBJ whole genome shotgun (WGS) entry which is preliminary data.</text>
</comment>